<evidence type="ECO:0000313" key="3">
    <source>
        <dbReference type="Proteomes" id="UP000582837"/>
    </source>
</evidence>
<dbReference type="AlphaFoldDB" id="A0A841H6L9"/>
<proteinExistence type="predicted"/>
<comment type="caution">
    <text evidence="2">The sequence shown here is derived from an EMBL/GenBank/DDBJ whole genome shotgun (WGS) entry which is preliminary data.</text>
</comment>
<reference evidence="2 3" key="1">
    <citation type="submission" date="2020-08" db="EMBL/GenBank/DDBJ databases">
        <title>Genomic Encyclopedia of Type Strains, Phase IV (KMG-IV): sequencing the most valuable type-strain genomes for metagenomic binning, comparative biology and taxonomic classification.</title>
        <authorList>
            <person name="Goeker M."/>
        </authorList>
    </citation>
    <scope>NUCLEOTIDE SEQUENCE [LARGE SCALE GENOMIC DNA]</scope>
    <source>
        <strain evidence="2 3">DSM 29007</strain>
    </source>
</reference>
<dbReference type="Pfam" id="PF01936">
    <property type="entry name" value="NYN"/>
    <property type="match status" value="1"/>
</dbReference>
<dbReference type="PANTHER" id="PTHR35458">
    <property type="entry name" value="SLR0755 PROTEIN"/>
    <property type="match status" value="1"/>
</dbReference>
<dbReference type="InterPro" id="IPR021139">
    <property type="entry name" value="NYN"/>
</dbReference>
<accession>A0A841H6L9</accession>
<feature type="domain" description="NYN" evidence="1">
    <location>
        <begin position="3"/>
        <end position="168"/>
    </location>
</feature>
<sequence length="183" mass="21291">MNAAIFIDGGYFDRVSRDCGSPRIDFGKLSAELARPHELLRTYYYHCLPYMGPNPSEQDQERYDNKHRFFNALTRLNRFEVREGKLEYRGTDRETERPIFEQKRVDIYLGVDLAMLAVKQRIHRAILVTGDSDFLPAIRAAKNEGVLVHLYHGSGPQQPHKDLWDEVDERTTITPDLLSHFLL</sequence>
<evidence type="ECO:0000313" key="2">
    <source>
        <dbReference type="EMBL" id="MBB6073593.1"/>
    </source>
</evidence>
<name>A0A841H6L9_9BACT</name>
<protein>
    <submittedName>
        <fullName evidence="2">Uncharacterized LabA/DUF88 family protein</fullName>
    </submittedName>
</protein>
<evidence type="ECO:0000259" key="1">
    <source>
        <dbReference type="Pfam" id="PF01936"/>
    </source>
</evidence>
<dbReference type="RefSeq" id="WP_170034158.1">
    <property type="nucleotide sequence ID" value="NZ_JABDTL010000001.1"/>
</dbReference>
<dbReference type="EMBL" id="JACHIA010000026">
    <property type="protein sequence ID" value="MBB6073593.1"/>
    <property type="molecule type" value="Genomic_DNA"/>
</dbReference>
<dbReference type="Proteomes" id="UP000582837">
    <property type="component" value="Unassembled WGS sequence"/>
</dbReference>
<keyword evidence="3" id="KW-1185">Reference proteome</keyword>
<dbReference type="InterPro" id="IPR047140">
    <property type="entry name" value="LabA"/>
</dbReference>
<organism evidence="2 3">
    <name type="scientific">Longimicrobium terrae</name>
    <dbReference type="NCBI Taxonomy" id="1639882"/>
    <lineage>
        <taxon>Bacteria</taxon>
        <taxon>Pseudomonadati</taxon>
        <taxon>Gemmatimonadota</taxon>
        <taxon>Longimicrobiia</taxon>
        <taxon>Longimicrobiales</taxon>
        <taxon>Longimicrobiaceae</taxon>
        <taxon>Longimicrobium</taxon>
    </lineage>
</organism>
<dbReference type="GO" id="GO:0004540">
    <property type="term" value="F:RNA nuclease activity"/>
    <property type="evidence" value="ECO:0007669"/>
    <property type="project" value="InterPro"/>
</dbReference>
<gene>
    <name evidence="2" type="ORF">HNQ61_005264</name>
</gene>
<dbReference type="Gene3D" id="3.40.50.1010">
    <property type="entry name" value="5'-nuclease"/>
    <property type="match status" value="1"/>
</dbReference>
<dbReference type="PANTHER" id="PTHR35458:SF8">
    <property type="entry name" value="SLR0650 PROTEIN"/>
    <property type="match status" value="1"/>
</dbReference>